<dbReference type="AlphaFoldDB" id="R0KRK5"/>
<organism evidence="2 3">
    <name type="scientific">Nosema bombycis (strain CQ1 / CVCC 102059)</name>
    <name type="common">Microsporidian parasite</name>
    <name type="synonym">Pebrine of silkworm</name>
    <dbReference type="NCBI Taxonomy" id="578461"/>
    <lineage>
        <taxon>Eukaryota</taxon>
        <taxon>Fungi</taxon>
        <taxon>Fungi incertae sedis</taxon>
        <taxon>Microsporidia</taxon>
        <taxon>Nosematidae</taxon>
        <taxon>Nosema</taxon>
    </lineage>
</organism>
<gene>
    <name evidence="2" type="ORF">NBO_359g0006</name>
</gene>
<feature type="compositionally biased region" description="Basic and acidic residues" evidence="1">
    <location>
        <begin position="171"/>
        <end position="182"/>
    </location>
</feature>
<sequence length="225" mass="26428">MQSRRKITRRNQRNVTILIDYNPEEIINVQDVNEGEDVRIETSPARIEIADRQFDFVNIRALFESNSSIVRNNSNVSVVKQDQIARTVIEQNEIKPNDTGVFKTETTSKNHKNKDKIGEDAKKDYMNNSHHQKGANDKKDEQTIKDPYHQEEGANDKKDDQIIKGPLHQEGASDKKDEQTLKDHHHHKEGANDTDTNYDQYEDKQERMFPFNYLKNYWENMKKNK</sequence>
<proteinExistence type="predicted"/>
<keyword evidence="3" id="KW-1185">Reference proteome</keyword>
<evidence type="ECO:0000256" key="1">
    <source>
        <dbReference type="SAM" id="MobiDB-lite"/>
    </source>
</evidence>
<evidence type="ECO:0000313" key="3">
    <source>
        <dbReference type="Proteomes" id="UP000016927"/>
    </source>
</evidence>
<accession>R0KRK5</accession>
<dbReference type="Proteomes" id="UP000016927">
    <property type="component" value="Unassembled WGS sequence"/>
</dbReference>
<feature type="compositionally biased region" description="Basic and acidic residues" evidence="1">
    <location>
        <begin position="134"/>
        <end position="162"/>
    </location>
</feature>
<dbReference type="HOGENOM" id="CLU_107246_0_0_1"/>
<name>R0KRK5_NOSB1</name>
<feature type="region of interest" description="Disordered" evidence="1">
    <location>
        <begin position="99"/>
        <end position="199"/>
    </location>
</feature>
<evidence type="ECO:0000313" key="2">
    <source>
        <dbReference type="EMBL" id="EOB12847.1"/>
    </source>
</evidence>
<reference evidence="2 3" key="1">
    <citation type="journal article" date="2013" name="BMC Genomics">
        <title>Comparative genomics of parasitic silkworm microsporidia reveal an association between genome expansion and host adaptation.</title>
        <authorList>
            <person name="Pan G."/>
            <person name="Xu J."/>
            <person name="Li T."/>
            <person name="Xia Q."/>
            <person name="Liu S.L."/>
            <person name="Zhang G."/>
            <person name="Li S."/>
            <person name="Li C."/>
            <person name="Liu H."/>
            <person name="Yang L."/>
            <person name="Liu T."/>
            <person name="Zhang X."/>
            <person name="Wu Z."/>
            <person name="Fan W."/>
            <person name="Dang X."/>
            <person name="Xiang H."/>
            <person name="Tao M."/>
            <person name="Li Y."/>
            <person name="Hu J."/>
            <person name="Li Z."/>
            <person name="Lin L."/>
            <person name="Luo J."/>
            <person name="Geng L."/>
            <person name="Wang L."/>
            <person name="Long M."/>
            <person name="Wan Y."/>
            <person name="He N."/>
            <person name="Zhang Z."/>
            <person name="Lu C."/>
            <person name="Keeling P.J."/>
            <person name="Wang J."/>
            <person name="Xiang Z."/>
            <person name="Zhou Z."/>
        </authorList>
    </citation>
    <scope>NUCLEOTIDE SEQUENCE [LARGE SCALE GENOMIC DNA]</scope>
    <source>
        <strain evidence="3">CQ1 / CVCC 102059</strain>
    </source>
</reference>
<feature type="compositionally biased region" description="Basic and acidic residues" evidence="1">
    <location>
        <begin position="115"/>
        <end position="125"/>
    </location>
</feature>
<dbReference type="EMBL" id="KB909267">
    <property type="protein sequence ID" value="EOB12847.1"/>
    <property type="molecule type" value="Genomic_DNA"/>
</dbReference>
<dbReference type="VEuPathDB" id="MicrosporidiaDB:NBO_359g0006"/>
<protein>
    <submittedName>
        <fullName evidence="2">Uncharacterized protein</fullName>
    </submittedName>
</protein>